<keyword evidence="3" id="KW-1185">Reference proteome</keyword>
<comment type="caution">
    <text evidence="2">The sequence shown here is derived from an EMBL/GenBank/DDBJ whole genome shotgun (WGS) entry which is preliminary data.</text>
</comment>
<proteinExistence type="predicted"/>
<dbReference type="Proteomes" id="UP001054945">
    <property type="component" value="Unassembled WGS sequence"/>
</dbReference>
<feature type="compositionally biased region" description="Polar residues" evidence="1">
    <location>
        <begin position="54"/>
        <end position="69"/>
    </location>
</feature>
<accession>A0AAV4MNK3</accession>
<dbReference type="EMBL" id="BPLR01002458">
    <property type="protein sequence ID" value="GIX73948.1"/>
    <property type="molecule type" value="Genomic_DNA"/>
</dbReference>
<feature type="region of interest" description="Disordered" evidence="1">
    <location>
        <begin position="37"/>
        <end position="69"/>
    </location>
</feature>
<name>A0AAV4MNK3_CAEEX</name>
<gene>
    <name evidence="2" type="ORF">CEXT_522631</name>
</gene>
<protein>
    <submittedName>
        <fullName evidence="2">Uncharacterized protein</fullName>
    </submittedName>
</protein>
<evidence type="ECO:0000313" key="3">
    <source>
        <dbReference type="Proteomes" id="UP001054945"/>
    </source>
</evidence>
<evidence type="ECO:0000256" key="1">
    <source>
        <dbReference type="SAM" id="MobiDB-lite"/>
    </source>
</evidence>
<evidence type="ECO:0000313" key="2">
    <source>
        <dbReference type="EMBL" id="GIX73948.1"/>
    </source>
</evidence>
<reference evidence="2 3" key="1">
    <citation type="submission" date="2021-06" db="EMBL/GenBank/DDBJ databases">
        <title>Caerostris extrusa draft genome.</title>
        <authorList>
            <person name="Kono N."/>
            <person name="Arakawa K."/>
        </authorList>
    </citation>
    <scope>NUCLEOTIDE SEQUENCE [LARGE SCALE GENOMIC DNA]</scope>
</reference>
<sequence>MQPSPVCLVQSTNKKIKTQNASEQWESPQIRLSTHWQSKLSSRSIPEMRPHPILSQTKGGNFSNTQSSRQSFNAKPFLKTYITASEGSLCPPFITNARLNASLSYGPPAHQKRFEIILENYDGWMR</sequence>
<organism evidence="2 3">
    <name type="scientific">Caerostris extrusa</name>
    <name type="common">Bark spider</name>
    <name type="synonym">Caerostris bankana</name>
    <dbReference type="NCBI Taxonomy" id="172846"/>
    <lineage>
        <taxon>Eukaryota</taxon>
        <taxon>Metazoa</taxon>
        <taxon>Ecdysozoa</taxon>
        <taxon>Arthropoda</taxon>
        <taxon>Chelicerata</taxon>
        <taxon>Arachnida</taxon>
        <taxon>Araneae</taxon>
        <taxon>Araneomorphae</taxon>
        <taxon>Entelegynae</taxon>
        <taxon>Araneoidea</taxon>
        <taxon>Araneidae</taxon>
        <taxon>Caerostris</taxon>
    </lineage>
</organism>
<dbReference type="AlphaFoldDB" id="A0AAV4MNK3"/>